<dbReference type="EC" id="2.5.1.-" evidence="4"/>
<organism evidence="4 5">
    <name type="scientific">Enterococcus entomosocium</name>
    <dbReference type="NCBI Taxonomy" id="3034352"/>
    <lineage>
        <taxon>Bacteria</taxon>
        <taxon>Bacillati</taxon>
        <taxon>Bacillota</taxon>
        <taxon>Bacilli</taxon>
        <taxon>Lactobacillales</taxon>
        <taxon>Enterococcaceae</taxon>
        <taxon>Enterococcus</taxon>
    </lineage>
</organism>
<name>A0ABV3MF46_9ENTE</name>
<comment type="cofactor">
    <cofactor evidence="1">
        <name>pyridoxal 5'-phosphate</name>
        <dbReference type="ChEBI" id="CHEBI:597326"/>
    </cofactor>
</comment>
<dbReference type="PANTHER" id="PTHR10314">
    <property type="entry name" value="CYSTATHIONINE BETA-SYNTHASE"/>
    <property type="match status" value="1"/>
</dbReference>
<dbReference type="Pfam" id="PF00291">
    <property type="entry name" value="PALP"/>
    <property type="match status" value="1"/>
</dbReference>
<proteinExistence type="predicted"/>
<gene>
    <name evidence="4" type="ORF">AB1I55_13215</name>
</gene>
<dbReference type="Proteomes" id="UP001554047">
    <property type="component" value="Unassembled WGS sequence"/>
</dbReference>
<dbReference type="InterPro" id="IPR001216">
    <property type="entry name" value="P-phosphate_BS"/>
</dbReference>
<sequence>MIVKNVKELIGHTPLFEFDAAALGGKKGSKIYAKLEYLNPGGSIKDRLGKYLIDEAFRERTINHETTVIEPTAGNTGIGLAIAGIEHGLKMIFVIPEKFSIEKQQLIEALGATIVHTPTEAGIQGAIEKAKELAKGQPNSFMPLQFHNQNNPAAYQATLGPEIYQELHGKIDSFVAGAGSGGTFAGVATYLKKQKSSTRLAVVEPEGSILNGGPAHGHEIEGIGVEFIPQFFDDLLIDNIYTISDAEGFAFTRYLARNYGLLVGSSSGAVMAAAVKESLELPTGSSIATVFPDGGDRYLSKKIYAGQSAITPFIGGTNNAF</sequence>
<keyword evidence="5" id="KW-1185">Reference proteome</keyword>
<dbReference type="Gene3D" id="3.40.50.1100">
    <property type="match status" value="2"/>
</dbReference>
<evidence type="ECO:0000313" key="4">
    <source>
        <dbReference type="EMBL" id="MEW3467054.1"/>
    </source>
</evidence>
<dbReference type="InterPro" id="IPR001926">
    <property type="entry name" value="TrpB-like_PALP"/>
</dbReference>
<dbReference type="RefSeq" id="WP_005235659.1">
    <property type="nucleotide sequence ID" value="NZ_JARJAP010000017.1"/>
</dbReference>
<dbReference type="EMBL" id="JBFDTB010000024">
    <property type="protein sequence ID" value="MEW3467054.1"/>
    <property type="molecule type" value="Genomic_DNA"/>
</dbReference>
<evidence type="ECO:0000256" key="2">
    <source>
        <dbReference type="ARBA" id="ARBA00022898"/>
    </source>
</evidence>
<reference evidence="4 5" key="1">
    <citation type="submission" date="2024-05" db="EMBL/GenBank/DDBJ databases">
        <title>Human gut microbiome strain richness.</title>
        <authorList>
            <person name="Chen-Liaw A."/>
        </authorList>
    </citation>
    <scope>NUCLEOTIDE SEQUENCE [LARGE SCALE GENOMIC DNA]</scope>
    <source>
        <strain evidence="4 5">J1100102st1_G3_J1100102_180507</strain>
    </source>
</reference>
<dbReference type="InterPro" id="IPR050214">
    <property type="entry name" value="Cys_Synth/Cystath_Beta-Synth"/>
</dbReference>
<dbReference type="CDD" id="cd01561">
    <property type="entry name" value="CBS_like"/>
    <property type="match status" value="1"/>
</dbReference>
<dbReference type="GO" id="GO:0016740">
    <property type="term" value="F:transferase activity"/>
    <property type="evidence" value="ECO:0007669"/>
    <property type="project" value="UniProtKB-KW"/>
</dbReference>
<feature type="domain" description="Tryptophan synthase beta chain-like PALP" evidence="3">
    <location>
        <begin position="7"/>
        <end position="293"/>
    </location>
</feature>
<comment type="caution">
    <text evidence="4">The sequence shown here is derived from an EMBL/GenBank/DDBJ whole genome shotgun (WGS) entry which is preliminary data.</text>
</comment>
<keyword evidence="4" id="KW-0808">Transferase</keyword>
<evidence type="ECO:0000259" key="3">
    <source>
        <dbReference type="Pfam" id="PF00291"/>
    </source>
</evidence>
<dbReference type="PROSITE" id="PS00901">
    <property type="entry name" value="CYS_SYNTHASE"/>
    <property type="match status" value="1"/>
</dbReference>
<accession>A0ABV3MF46</accession>
<evidence type="ECO:0000256" key="1">
    <source>
        <dbReference type="ARBA" id="ARBA00001933"/>
    </source>
</evidence>
<dbReference type="SUPFAM" id="SSF53686">
    <property type="entry name" value="Tryptophan synthase beta subunit-like PLP-dependent enzymes"/>
    <property type="match status" value="1"/>
</dbReference>
<dbReference type="InterPro" id="IPR036052">
    <property type="entry name" value="TrpB-like_PALP_sf"/>
</dbReference>
<dbReference type="GeneID" id="91575852"/>
<keyword evidence="2" id="KW-0663">Pyridoxal phosphate</keyword>
<evidence type="ECO:0000313" key="5">
    <source>
        <dbReference type="Proteomes" id="UP001554047"/>
    </source>
</evidence>
<protein>
    <submittedName>
        <fullName evidence="4">Cysteine synthase family protein</fullName>
        <ecNumber evidence="4">2.5.1.-</ecNumber>
    </submittedName>
</protein>